<dbReference type="GO" id="GO:0080120">
    <property type="term" value="P:CAAX-box protein maturation"/>
    <property type="evidence" value="ECO:0007669"/>
    <property type="project" value="UniProtKB-ARBA"/>
</dbReference>
<feature type="transmembrane region" description="Helical" evidence="1">
    <location>
        <begin position="12"/>
        <end position="33"/>
    </location>
</feature>
<sequence>MTRQISQTPGWPEVAAGLAGIAIFGIGLALLVVRLPLDPVVLGLIMTALSGIGGLAGFLLAFGLRIRAWAPFGIRRTTLKWLLIGVWAGLFTFIAKSLSILAYTTLTGDNSNIQEVYAQGGSGGMWTLILATLLLSVLTPLGEEFLFRGVVTSALLKYGPWIGVSGGALVFALFHGINPVFPAAIVTGLVAGEIFRRSGSIWPAVVVHSVVNLPTVPVMVFAGVAQ</sequence>
<evidence type="ECO:0000259" key="2">
    <source>
        <dbReference type="Pfam" id="PF02517"/>
    </source>
</evidence>
<dbReference type="EMBL" id="FPCK01000004">
    <property type="protein sequence ID" value="SFV38622.1"/>
    <property type="molecule type" value="Genomic_DNA"/>
</dbReference>
<feature type="transmembrane region" description="Helical" evidence="1">
    <location>
        <begin position="81"/>
        <end position="103"/>
    </location>
</feature>
<keyword evidence="4" id="KW-1185">Reference proteome</keyword>
<feature type="transmembrane region" description="Helical" evidence="1">
    <location>
        <begin position="161"/>
        <end position="181"/>
    </location>
</feature>
<dbReference type="Proteomes" id="UP000199074">
    <property type="component" value="Unassembled WGS sequence"/>
</dbReference>
<reference evidence="3 4" key="1">
    <citation type="submission" date="2016-10" db="EMBL/GenBank/DDBJ databases">
        <authorList>
            <person name="de Groot N.N."/>
        </authorList>
    </citation>
    <scope>NUCLEOTIDE SEQUENCE [LARGE SCALE GENOMIC DNA]</scope>
    <source>
        <strain evidence="3 4">IPL20</strain>
    </source>
</reference>
<organism evidence="3 4">
    <name type="scientific">Devosia crocina</name>
    <dbReference type="NCBI Taxonomy" id="429728"/>
    <lineage>
        <taxon>Bacteria</taxon>
        <taxon>Pseudomonadati</taxon>
        <taxon>Pseudomonadota</taxon>
        <taxon>Alphaproteobacteria</taxon>
        <taxon>Hyphomicrobiales</taxon>
        <taxon>Devosiaceae</taxon>
        <taxon>Devosia</taxon>
    </lineage>
</organism>
<dbReference type="GO" id="GO:0004175">
    <property type="term" value="F:endopeptidase activity"/>
    <property type="evidence" value="ECO:0007669"/>
    <property type="project" value="UniProtKB-ARBA"/>
</dbReference>
<dbReference type="InterPro" id="IPR052710">
    <property type="entry name" value="CAAX_protease"/>
</dbReference>
<dbReference type="InterPro" id="IPR003675">
    <property type="entry name" value="Rce1/LyrA-like_dom"/>
</dbReference>
<feature type="transmembrane region" description="Helical" evidence="1">
    <location>
        <begin position="123"/>
        <end position="141"/>
    </location>
</feature>
<dbReference type="PANTHER" id="PTHR36435:SF1">
    <property type="entry name" value="CAAX AMINO TERMINAL PROTEASE FAMILY PROTEIN"/>
    <property type="match status" value="1"/>
</dbReference>
<protein>
    <recommendedName>
        <fullName evidence="2">CAAX prenyl protease 2/Lysostaphin resistance protein A-like domain-containing protein</fullName>
    </recommendedName>
</protein>
<evidence type="ECO:0000256" key="1">
    <source>
        <dbReference type="SAM" id="Phobius"/>
    </source>
</evidence>
<gene>
    <name evidence="3" type="ORF">SAMN05216456_3530</name>
</gene>
<dbReference type="OrthoDB" id="5322702at2"/>
<dbReference type="AlphaFoldDB" id="A0A1I7NVG0"/>
<dbReference type="RefSeq" id="WP_092426873.1">
    <property type="nucleotide sequence ID" value="NZ_FPCK01000004.1"/>
</dbReference>
<evidence type="ECO:0000313" key="3">
    <source>
        <dbReference type="EMBL" id="SFV38622.1"/>
    </source>
</evidence>
<evidence type="ECO:0000313" key="4">
    <source>
        <dbReference type="Proteomes" id="UP000199074"/>
    </source>
</evidence>
<feature type="transmembrane region" description="Helical" evidence="1">
    <location>
        <begin position="201"/>
        <end position="225"/>
    </location>
</feature>
<accession>A0A1I7NVG0</accession>
<name>A0A1I7NVG0_9HYPH</name>
<keyword evidence="1" id="KW-1133">Transmembrane helix</keyword>
<proteinExistence type="predicted"/>
<feature type="domain" description="CAAX prenyl protease 2/Lysostaphin resistance protein A-like" evidence="2">
    <location>
        <begin position="126"/>
        <end position="213"/>
    </location>
</feature>
<dbReference type="Pfam" id="PF02517">
    <property type="entry name" value="Rce1-like"/>
    <property type="match status" value="1"/>
</dbReference>
<keyword evidence="1" id="KW-0812">Transmembrane</keyword>
<dbReference type="STRING" id="429728.SAMN05216456_3530"/>
<keyword evidence="1" id="KW-0472">Membrane</keyword>
<feature type="transmembrane region" description="Helical" evidence="1">
    <location>
        <begin position="39"/>
        <end position="61"/>
    </location>
</feature>
<dbReference type="PANTHER" id="PTHR36435">
    <property type="entry name" value="SLR1288 PROTEIN"/>
    <property type="match status" value="1"/>
</dbReference>